<keyword evidence="2 3" id="KW-0040">ANK repeat</keyword>
<name>A0ABR2J095_9EUKA</name>
<organism evidence="5 6">
    <name type="scientific">Tritrichomonas musculus</name>
    <dbReference type="NCBI Taxonomy" id="1915356"/>
    <lineage>
        <taxon>Eukaryota</taxon>
        <taxon>Metamonada</taxon>
        <taxon>Parabasalia</taxon>
        <taxon>Tritrichomonadida</taxon>
        <taxon>Tritrichomonadidae</taxon>
        <taxon>Tritrichomonas</taxon>
    </lineage>
</organism>
<feature type="repeat" description="ANK" evidence="3">
    <location>
        <begin position="572"/>
        <end position="604"/>
    </location>
</feature>
<evidence type="ECO:0000256" key="3">
    <source>
        <dbReference type="PROSITE-ProRule" id="PRU00023"/>
    </source>
</evidence>
<evidence type="ECO:0000313" key="6">
    <source>
        <dbReference type="Proteomes" id="UP001470230"/>
    </source>
</evidence>
<proteinExistence type="predicted"/>
<evidence type="ECO:0000256" key="2">
    <source>
        <dbReference type="ARBA" id="ARBA00023043"/>
    </source>
</evidence>
<dbReference type="Gene3D" id="1.25.40.20">
    <property type="entry name" value="Ankyrin repeat-containing domain"/>
    <property type="match status" value="1"/>
</dbReference>
<dbReference type="PANTHER" id="PTHR24198">
    <property type="entry name" value="ANKYRIN REPEAT AND PROTEIN KINASE DOMAIN-CONTAINING PROTEIN"/>
    <property type="match status" value="1"/>
</dbReference>
<dbReference type="PROSITE" id="PS50297">
    <property type="entry name" value="ANK_REP_REGION"/>
    <property type="match status" value="1"/>
</dbReference>
<feature type="coiled-coil region" evidence="4">
    <location>
        <begin position="623"/>
        <end position="650"/>
    </location>
</feature>
<dbReference type="SUPFAM" id="SSF48403">
    <property type="entry name" value="Ankyrin repeat"/>
    <property type="match status" value="1"/>
</dbReference>
<sequence length="749" mass="88604">MTIIQKKLVELLEKREDNAITSFINHIREDKTFEFNSIIHLISVISNYHHRTSSFLSKIYKILSELKKDIINHFSNYEIFVIFRKNKLILLYLLEEKILIPDQTISNIISSEKYYIKKYPHYFLPEFKSFFTTEFIQRVSKESNDAFQKDPQLFYQKRKNGQNDGYLYQLIRDDSISEFVKHITFNHISFTTATVKPSIFETNSFLLKNEATLIEYSAFFGSSKIFNFLVNKKAKIKESLWMYSIYGNNPYVIHFLEENHIISDESDFYQKVYIKAVKCHHNDIMNYIKNLYYEEQKNKDNLNDIISVIKYYNFEAFPSNILDYISTEFLIASQNLPLFQLWLEKQKIDLNGKINGNISFLQYAALVNNIELCLLLLKQPETDVNFKSVCYQEEIFDNKILIRKCEDEKTALNEAIEKNNFEIVYFLLLHPDIKVNLISNHRVIHFNSKSMSTITDELTPLEAAISKENADVVKLLLTNKDIDINQITTFSRYNNTKKIEETNEQKTAISYAISYDSFEIQKLLLEREELNINMKLRSSTCDTNEYIDGKRVDPYDKNNQYFIKKEIKKKIKDESYLLLAILDNKIEVVKLLLSKGIDVNTELISIQDDIAILDTMTNGSNSIDYSQNSIDEYNDDLDGLNKNIEVFKINAKSKFTKKKSQKKYNHKYFNIDKSERKGNKKPKNKYFFEEIQLHENNSECDQEEEEEAVEKIVFQEIDKIESQFSEVMFDQRIQIKCFFLMKFIIQIFF</sequence>
<dbReference type="SMART" id="SM00248">
    <property type="entry name" value="ANK"/>
    <property type="match status" value="6"/>
</dbReference>
<dbReference type="PANTHER" id="PTHR24198:SF165">
    <property type="entry name" value="ANKYRIN REPEAT-CONTAINING PROTEIN-RELATED"/>
    <property type="match status" value="1"/>
</dbReference>
<dbReference type="InterPro" id="IPR036770">
    <property type="entry name" value="Ankyrin_rpt-contain_sf"/>
</dbReference>
<keyword evidence="4" id="KW-0175">Coiled coil</keyword>
<dbReference type="EMBL" id="JAPFFF010000013">
    <property type="protein sequence ID" value="KAK8871306.1"/>
    <property type="molecule type" value="Genomic_DNA"/>
</dbReference>
<dbReference type="Proteomes" id="UP001470230">
    <property type="component" value="Unassembled WGS sequence"/>
</dbReference>
<dbReference type="InterPro" id="IPR002110">
    <property type="entry name" value="Ankyrin_rpt"/>
</dbReference>
<keyword evidence="1" id="KW-0677">Repeat</keyword>
<dbReference type="Pfam" id="PF12796">
    <property type="entry name" value="Ank_2"/>
    <property type="match status" value="1"/>
</dbReference>
<gene>
    <name evidence="5" type="ORF">M9Y10_007026</name>
</gene>
<reference evidence="5 6" key="1">
    <citation type="submission" date="2024-04" db="EMBL/GenBank/DDBJ databases">
        <title>Tritrichomonas musculus Genome.</title>
        <authorList>
            <person name="Alves-Ferreira E."/>
            <person name="Grigg M."/>
            <person name="Lorenzi H."/>
            <person name="Galac M."/>
        </authorList>
    </citation>
    <scope>NUCLEOTIDE SEQUENCE [LARGE SCALE GENOMIC DNA]</scope>
    <source>
        <strain evidence="5 6">EAF2021</strain>
    </source>
</reference>
<protein>
    <recommendedName>
        <fullName evidence="7">DUF3447 domain-containing protein</fullName>
    </recommendedName>
</protein>
<evidence type="ECO:0008006" key="7">
    <source>
        <dbReference type="Google" id="ProtNLM"/>
    </source>
</evidence>
<keyword evidence="6" id="KW-1185">Reference proteome</keyword>
<dbReference type="PROSITE" id="PS50088">
    <property type="entry name" value="ANK_REPEAT"/>
    <property type="match status" value="1"/>
</dbReference>
<evidence type="ECO:0000256" key="4">
    <source>
        <dbReference type="SAM" id="Coils"/>
    </source>
</evidence>
<accession>A0ABR2J095</accession>
<evidence type="ECO:0000256" key="1">
    <source>
        <dbReference type="ARBA" id="ARBA00022737"/>
    </source>
</evidence>
<evidence type="ECO:0000313" key="5">
    <source>
        <dbReference type="EMBL" id="KAK8871306.1"/>
    </source>
</evidence>
<comment type="caution">
    <text evidence="5">The sequence shown here is derived from an EMBL/GenBank/DDBJ whole genome shotgun (WGS) entry which is preliminary data.</text>
</comment>